<dbReference type="KEGG" id="api:103307922"/>
<proteinExistence type="inferred from homology"/>
<evidence type="ECO:0000256" key="12">
    <source>
        <dbReference type="RuleBase" id="RU000679"/>
    </source>
</evidence>
<dbReference type="Pfam" id="PF00858">
    <property type="entry name" value="ASC"/>
    <property type="match status" value="1"/>
</dbReference>
<evidence type="ECO:0000313" key="15">
    <source>
        <dbReference type="Proteomes" id="UP000007819"/>
    </source>
</evidence>
<dbReference type="AlphaFoldDB" id="A0A8R2JMI2"/>
<evidence type="ECO:0000256" key="11">
    <source>
        <dbReference type="ARBA" id="ARBA00023303"/>
    </source>
</evidence>
<evidence type="ECO:0000256" key="7">
    <source>
        <dbReference type="ARBA" id="ARBA00023053"/>
    </source>
</evidence>
<keyword evidence="8 12" id="KW-0406">Ion transport</keyword>
<keyword evidence="15" id="KW-1185">Reference proteome</keyword>
<keyword evidence="4 12" id="KW-0894">Sodium channel</keyword>
<evidence type="ECO:0000256" key="8">
    <source>
        <dbReference type="ARBA" id="ARBA00023065"/>
    </source>
</evidence>
<evidence type="ECO:0000256" key="13">
    <source>
        <dbReference type="SAM" id="Phobius"/>
    </source>
</evidence>
<evidence type="ECO:0000256" key="4">
    <source>
        <dbReference type="ARBA" id="ARBA00022461"/>
    </source>
</evidence>
<keyword evidence="7" id="KW-0915">Sodium</keyword>
<organism evidence="14 15">
    <name type="scientific">Acyrthosiphon pisum</name>
    <name type="common">Pea aphid</name>
    <dbReference type="NCBI Taxonomy" id="7029"/>
    <lineage>
        <taxon>Eukaryota</taxon>
        <taxon>Metazoa</taxon>
        <taxon>Ecdysozoa</taxon>
        <taxon>Arthropoda</taxon>
        <taxon>Hexapoda</taxon>
        <taxon>Insecta</taxon>
        <taxon>Pterygota</taxon>
        <taxon>Neoptera</taxon>
        <taxon>Paraneoptera</taxon>
        <taxon>Hemiptera</taxon>
        <taxon>Sternorrhyncha</taxon>
        <taxon>Aphidomorpha</taxon>
        <taxon>Aphidoidea</taxon>
        <taxon>Aphididae</taxon>
        <taxon>Macrosiphini</taxon>
        <taxon>Acyrthosiphon</taxon>
    </lineage>
</organism>
<keyword evidence="10 12" id="KW-0739">Sodium transport</keyword>
<evidence type="ECO:0000256" key="6">
    <source>
        <dbReference type="ARBA" id="ARBA00022989"/>
    </source>
</evidence>
<evidence type="ECO:0000256" key="2">
    <source>
        <dbReference type="ARBA" id="ARBA00007193"/>
    </source>
</evidence>
<dbReference type="PANTHER" id="PTHR11690:SF240">
    <property type="entry name" value="PICKPOCKET 25-RELATED"/>
    <property type="match status" value="1"/>
</dbReference>
<evidence type="ECO:0000256" key="9">
    <source>
        <dbReference type="ARBA" id="ARBA00023136"/>
    </source>
</evidence>
<protein>
    <submittedName>
        <fullName evidence="14">Uncharacterized protein</fullName>
    </submittedName>
</protein>
<dbReference type="GO" id="GO:0005886">
    <property type="term" value="C:plasma membrane"/>
    <property type="evidence" value="ECO:0007669"/>
    <property type="project" value="TreeGrafter"/>
</dbReference>
<dbReference type="GeneID" id="103307922"/>
<reference evidence="15" key="1">
    <citation type="submission" date="2010-06" db="EMBL/GenBank/DDBJ databases">
        <authorList>
            <person name="Jiang H."/>
            <person name="Abraham K."/>
            <person name="Ali S."/>
            <person name="Alsbrooks S.L."/>
            <person name="Anim B.N."/>
            <person name="Anosike U.S."/>
            <person name="Attaway T."/>
            <person name="Bandaranaike D.P."/>
            <person name="Battles P.K."/>
            <person name="Bell S.N."/>
            <person name="Bell A.V."/>
            <person name="Beltran B."/>
            <person name="Bickham C."/>
            <person name="Bustamante Y."/>
            <person name="Caleb T."/>
            <person name="Canada A."/>
            <person name="Cardenas V."/>
            <person name="Carter K."/>
            <person name="Chacko J."/>
            <person name="Chandrabose M.N."/>
            <person name="Chavez D."/>
            <person name="Chavez A."/>
            <person name="Chen L."/>
            <person name="Chu H.-S."/>
            <person name="Claassen K.J."/>
            <person name="Cockrell R."/>
            <person name="Collins M."/>
            <person name="Cooper J.A."/>
            <person name="Cree A."/>
            <person name="Curry S.M."/>
            <person name="Da Y."/>
            <person name="Dao M.D."/>
            <person name="Das B."/>
            <person name="Davila M.-L."/>
            <person name="Davy-Carroll L."/>
            <person name="Denson S."/>
            <person name="Dinh H."/>
            <person name="Ebong V.E."/>
            <person name="Edwards J.R."/>
            <person name="Egan A."/>
            <person name="El-Daye J."/>
            <person name="Escobedo L."/>
            <person name="Fernandez S."/>
            <person name="Fernando P.R."/>
            <person name="Flagg N."/>
            <person name="Forbes L.D."/>
            <person name="Fowler R.G."/>
            <person name="Fu Q."/>
            <person name="Gabisi R.A."/>
            <person name="Ganer J."/>
            <person name="Garbino Pronczuk A."/>
            <person name="Garcia R.M."/>
            <person name="Garner T."/>
            <person name="Garrett T.E."/>
            <person name="Gonzalez D.A."/>
            <person name="Hamid H."/>
            <person name="Hawkins E.S."/>
            <person name="Hirani K."/>
            <person name="Hogues M.E."/>
            <person name="Hollins B."/>
            <person name="Hsiao C.-H."/>
            <person name="Jabil R."/>
            <person name="James M.L."/>
            <person name="Jhangiani S.N."/>
            <person name="Johnson B."/>
            <person name="Johnson Q."/>
            <person name="Joshi V."/>
            <person name="Kalu J.B."/>
            <person name="Kam C."/>
            <person name="Kashfia A."/>
            <person name="Keebler J."/>
            <person name="Kisamo H."/>
            <person name="Kovar C.L."/>
            <person name="Lago L.A."/>
            <person name="Lai C.-Y."/>
            <person name="Laidlaw J."/>
            <person name="Lara F."/>
            <person name="Le T.-K."/>
            <person name="Lee S.L."/>
            <person name="Legall F.H."/>
            <person name="Lemon S.J."/>
            <person name="Lewis L.R."/>
            <person name="Li B."/>
            <person name="Liu Y."/>
            <person name="Liu Y.-S."/>
            <person name="Lopez J."/>
            <person name="Lozado R.J."/>
            <person name="Lu J."/>
            <person name="Madu R.C."/>
            <person name="Maheshwari M."/>
            <person name="Maheshwari R."/>
            <person name="Malloy K."/>
            <person name="Martinez E."/>
            <person name="Mathew T."/>
            <person name="Mercado I.C."/>
            <person name="Mercado C."/>
            <person name="Meyer B."/>
            <person name="Montgomery K."/>
            <person name="Morgan M.B."/>
            <person name="Munidasa M."/>
            <person name="Nazareth L.V."/>
            <person name="Nelson J."/>
            <person name="Ng B.M."/>
            <person name="Nguyen N.B."/>
            <person name="Nguyen P.Q."/>
            <person name="Nguyen T."/>
            <person name="Obregon M."/>
            <person name="Okwuonu G.O."/>
            <person name="Onwere C.G."/>
            <person name="Orozco G."/>
            <person name="Parra A."/>
            <person name="Patel S."/>
            <person name="Patil S."/>
            <person name="Perez A."/>
            <person name="Perez Y."/>
            <person name="Pham C."/>
            <person name="Primus E.L."/>
            <person name="Pu L.-L."/>
            <person name="Puazo M."/>
            <person name="Qin X."/>
            <person name="Quiroz J.B."/>
            <person name="Reese J."/>
            <person name="Richards S."/>
            <person name="Rives C.M."/>
            <person name="Robberts R."/>
            <person name="Ruiz S.J."/>
            <person name="Ruiz M.J."/>
            <person name="Santibanez J."/>
            <person name="Schneider B.W."/>
            <person name="Sisson I."/>
            <person name="Smith M."/>
            <person name="Sodergren E."/>
            <person name="Song X.-Z."/>
            <person name="Song B.B."/>
            <person name="Summersgill H."/>
            <person name="Thelus R."/>
            <person name="Thornton R.D."/>
            <person name="Trejos Z.Y."/>
            <person name="Usmani K."/>
            <person name="Vattathil S."/>
            <person name="Villasana D."/>
            <person name="Walker D.L."/>
            <person name="Wang S."/>
            <person name="Wang K."/>
            <person name="White C.S."/>
            <person name="Williams A.C."/>
            <person name="Williamson J."/>
            <person name="Wilson K."/>
            <person name="Woghiren I.O."/>
            <person name="Woodworth J.R."/>
            <person name="Worley K.C."/>
            <person name="Wright R.A."/>
            <person name="Wu W."/>
            <person name="Young L."/>
            <person name="Zhang L."/>
            <person name="Zhang J."/>
            <person name="Zhu Y."/>
            <person name="Muzny D.M."/>
            <person name="Weinstock G."/>
            <person name="Gibbs R.A."/>
        </authorList>
    </citation>
    <scope>NUCLEOTIDE SEQUENCE [LARGE SCALE GENOMIC DNA]</scope>
    <source>
        <strain evidence="15">LSR1</strain>
    </source>
</reference>
<feature type="transmembrane region" description="Helical" evidence="13">
    <location>
        <begin position="70"/>
        <end position="87"/>
    </location>
</feature>
<keyword evidence="6 13" id="KW-1133">Transmembrane helix</keyword>
<dbReference type="Gene3D" id="1.10.287.820">
    <property type="entry name" value="Acid-sensing ion channel domain"/>
    <property type="match status" value="1"/>
</dbReference>
<keyword evidence="5 12" id="KW-0812">Transmembrane</keyword>
<dbReference type="EnsemblMetazoa" id="XM_029486374.1">
    <property type="protein sequence ID" value="XP_029342234.1"/>
    <property type="gene ID" value="LOC103307922"/>
</dbReference>
<evidence type="ECO:0000256" key="5">
    <source>
        <dbReference type="ARBA" id="ARBA00022692"/>
    </source>
</evidence>
<dbReference type="Gene3D" id="1.10.287.770">
    <property type="entry name" value="YojJ-like"/>
    <property type="match status" value="1"/>
</dbReference>
<comment type="subcellular location">
    <subcellularLocation>
        <location evidence="1">Membrane</location>
        <topology evidence="1">Multi-pass membrane protein</topology>
    </subcellularLocation>
</comment>
<evidence type="ECO:0000256" key="1">
    <source>
        <dbReference type="ARBA" id="ARBA00004141"/>
    </source>
</evidence>
<dbReference type="GO" id="GO:0015280">
    <property type="term" value="F:ligand-gated sodium channel activity"/>
    <property type="evidence" value="ECO:0007669"/>
    <property type="project" value="TreeGrafter"/>
</dbReference>
<dbReference type="Proteomes" id="UP000007819">
    <property type="component" value="Chromosome A1"/>
</dbReference>
<keyword evidence="9 13" id="KW-0472">Membrane</keyword>
<evidence type="ECO:0000256" key="10">
    <source>
        <dbReference type="ARBA" id="ARBA00023201"/>
    </source>
</evidence>
<reference evidence="14" key="2">
    <citation type="submission" date="2022-06" db="UniProtKB">
        <authorList>
            <consortium name="EnsemblMetazoa"/>
        </authorList>
    </citation>
    <scope>IDENTIFICATION</scope>
</reference>
<evidence type="ECO:0000313" key="14">
    <source>
        <dbReference type="EnsemblMetazoa" id="XP_029342234.1"/>
    </source>
</evidence>
<sequence length="483" mass="56139">MYWNELNPQKRNVLFKFDNSDVKKDKDRIIVKLKTNVFNFVSLFLSSSNIHGLNHLTDNMRHYIEKCDRFIWVIAICLSIYGSAILGSSTWTRYQENPTVISMDREYKEWTTSLPAVTLCPTNKIDDQLFEELVQKNFTNYTEEEKEDLRTFLVQLANATYGTFNEVPAYDRISPNEYLHYIMSLNGDISYTISNSHVEIFSSIELVPSVTELGLCYSYNGYVAPYNDYKYWLRRNMSEFPKIEIMSGTPLDGDIFVQITSMNFGYLGFVHSPYEVPDVACRIFPSPENFYKTLDVTALSIYSTPEIKYLSPKQRGCRFLDESELEISEIYTYNICRNQCRMDQARKLCGCVPYFYKPIKKYKICDVKGMHCLDQHKDFLIKLRNTTGIDEKVNCGCYPPCDDVNYIVEGDNTIQWFLGTNLKWGLIKYPRMRLKRNVLFGFTDVLVSIGGTAGLFLGCSVLSFLEIIYFFTFRLAIMSLCEK</sequence>
<dbReference type="InterPro" id="IPR001873">
    <property type="entry name" value="ENaC"/>
</dbReference>
<keyword evidence="11 12" id="KW-0407">Ion channel</keyword>
<accession>A0A8R2JMI2</accession>
<dbReference type="RefSeq" id="XP_029342234.1">
    <property type="nucleotide sequence ID" value="XM_029486374.1"/>
</dbReference>
<comment type="similarity">
    <text evidence="2 12">Belongs to the amiloride-sensitive sodium channel (TC 1.A.6) family.</text>
</comment>
<dbReference type="OrthoDB" id="6628406at2759"/>
<evidence type="ECO:0000256" key="3">
    <source>
        <dbReference type="ARBA" id="ARBA00022448"/>
    </source>
</evidence>
<dbReference type="PANTHER" id="PTHR11690">
    <property type="entry name" value="AMILORIDE-SENSITIVE SODIUM CHANNEL-RELATED"/>
    <property type="match status" value="1"/>
</dbReference>
<keyword evidence="3 12" id="KW-0813">Transport</keyword>
<name>A0A8R2JMI2_ACYPI</name>